<protein>
    <submittedName>
        <fullName evidence="1">Uncharacterized protein</fullName>
    </submittedName>
</protein>
<evidence type="ECO:0000313" key="2">
    <source>
        <dbReference type="Proteomes" id="UP001497700"/>
    </source>
</evidence>
<name>A0ACB9YI60_9PEZI</name>
<gene>
    <name evidence="1" type="ORF">F4820DRAFT_440811</name>
</gene>
<evidence type="ECO:0000313" key="1">
    <source>
        <dbReference type="EMBL" id="KAI4859089.1"/>
    </source>
</evidence>
<comment type="caution">
    <text evidence="1">The sequence shown here is derived from an EMBL/GenBank/DDBJ whole genome shotgun (WGS) entry which is preliminary data.</text>
</comment>
<reference evidence="1 2" key="1">
    <citation type="journal article" date="2022" name="New Phytol.">
        <title>Ecological generalism drives hyperdiversity of secondary metabolite gene clusters in xylarialean endophytes.</title>
        <authorList>
            <person name="Franco M.E.E."/>
            <person name="Wisecaver J.H."/>
            <person name="Arnold A.E."/>
            <person name="Ju Y.M."/>
            <person name="Slot J.C."/>
            <person name="Ahrendt S."/>
            <person name="Moore L.P."/>
            <person name="Eastman K.E."/>
            <person name="Scott K."/>
            <person name="Konkel Z."/>
            <person name="Mondo S.J."/>
            <person name="Kuo A."/>
            <person name="Hayes R.D."/>
            <person name="Haridas S."/>
            <person name="Andreopoulos B."/>
            <person name="Riley R."/>
            <person name="LaButti K."/>
            <person name="Pangilinan J."/>
            <person name="Lipzen A."/>
            <person name="Amirebrahimi M."/>
            <person name="Yan J."/>
            <person name="Adam C."/>
            <person name="Keymanesh K."/>
            <person name="Ng V."/>
            <person name="Louie K."/>
            <person name="Northen T."/>
            <person name="Drula E."/>
            <person name="Henrissat B."/>
            <person name="Hsieh H.M."/>
            <person name="Youens-Clark K."/>
            <person name="Lutzoni F."/>
            <person name="Miadlikowska J."/>
            <person name="Eastwood D.C."/>
            <person name="Hamelin R.C."/>
            <person name="Grigoriev I.V."/>
            <person name="U'Ren J.M."/>
        </authorList>
    </citation>
    <scope>NUCLEOTIDE SEQUENCE [LARGE SCALE GENOMIC DNA]</scope>
    <source>
        <strain evidence="1 2">CBS 119005</strain>
    </source>
</reference>
<organism evidence="1 2">
    <name type="scientific">Hypoxylon rubiginosum</name>
    <dbReference type="NCBI Taxonomy" id="110542"/>
    <lineage>
        <taxon>Eukaryota</taxon>
        <taxon>Fungi</taxon>
        <taxon>Dikarya</taxon>
        <taxon>Ascomycota</taxon>
        <taxon>Pezizomycotina</taxon>
        <taxon>Sordariomycetes</taxon>
        <taxon>Xylariomycetidae</taxon>
        <taxon>Xylariales</taxon>
        <taxon>Hypoxylaceae</taxon>
        <taxon>Hypoxylon</taxon>
    </lineage>
</organism>
<sequence>MGQRDGLGTGIWLGLPCPLAWGAWPLERSQQIMHSYIDGRAARLCFDGSQWKSSLSGGHCLASHGHCQMDTGMHPTL</sequence>
<feature type="non-terminal residue" evidence="1">
    <location>
        <position position="77"/>
    </location>
</feature>
<accession>A0ACB9YI60</accession>
<dbReference type="Proteomes" id="UP001497700">
    <property type="component" value="Unassembled WGS sequence"/>
</dbReference>
<proteinExistence type="predicted"/>
<keyword evidence="2" id="KW-1185">Reference proteome</keyword>
<dbReference type="EMBL" id="MU393658">
    <property type="protein sequence ID" value="KAI4859089.1"/>
    <property type="molecule type" value="Genomic_DNA"/>
</dbReference>